<dbReference type="Proteomes" id="UP000242381">
    <property type="component" value="Unassembled WGS sequence"/>
</dbReference>
<gene>
    <name evidence="1" type="ORF">BCV71DRAFT_4383</name>
</gene>
<dbReference type="AlphaFoldDB" id="A0A1X0RYZ4"/>
<proteinExistence type="predicted"/>
<sequence>MLLCSRTIDANPIDHHRYKSEKVLNETTEQENVVPRLKTITQLVTFLNLVYLPYNPNSKIYEEKSVTVNILSKVWNHSDLFADKSPTSFNKWCSTRNIKFFAQQSKRRRNDLDESQR</sequence>
<protein>
    <submittedName>
        <fullName evidence="1">Uncharacterized protein</fullName>
    </submittedName>
</protein>
<dbReference type="EMBL" id="KV921360">
    <property type="protein sequence ID" value="ORE17275.1"/>
    <property type="molecule type" value="Genomic_DNA"/>
</dbReference>
<accession>A0A1X0RYZ4</accession>
<name>A0A1X0RYZ4_RHIZD</name>
<organism evidence="1 2">
    <name type="scientific">Rhizopus microsporus</name>
    <dbReference type="NCBI Taxonomy" id="58291"/>
    <lineage>
        <taxon>Eukaryota</taxon>
        <taxon>Fungi</taxon>
        <taxon>Fungi incertae sedis</taxon>
        <taxon>Mucoromycota</taxon>
        <taxon>Mucoromycotina</taxon>
        <taxon>Mucoromycetes</taxon>
        <taxon>Mucorales</taxon>
        <taxon>Mucorineae</taxon>
        <taxon>Rhizopodaceae</taxon>
        <taxon>Rhizopus</taxon>
    </lineage>
</organism>
<evidence type="ECO:0000313" key="1">
    <source>
        <dbReference type="EMBL" id="ORE17275.1"/>
    </source>
</evidence>
<evidence type="ECO:0000313" key="2">
    <source>
        <dbReference type="Proteomes" id="UP000242381"/>
    </source>
</evidence>
<reference evidence="1 2" key="1">
    <citation type="journal article" date="2016" name="Proc. Natl. Acad. Sci. U.S.A.">
        <title>Lipid metabolic changes in an early divergent fungus govern the establishment of a mutualistic symbiosis with endobacteria.</title>
        <authorList>
            <person name="Lastovetsky O.A."/>
            <person name="Gaspar M.L."/>
            <person name="Mondo S.J."/>
            <person name="LaButti K.M."/>
            <person name="Sandor L."/>
            <person name="Grigoriev I.V."/>
            <person name="Henry S.A."/>
            <person name="Pawlowska T.E."/>
        </authorList>
    </citation>
    <scope>NUCLEOTIDE SEQUENCE [LARGE SCALE GENOMIC DNA]</scope>
    <source>
        <strain evidence="1 2">ATCC 11559</strain>
    </source>
</reference>